<comment type="caution">
    <text evidence="1">The sequence shown here is derived from an EMBL/GenBank/DDBJ whole genome shotgun (WGS) entry which is preliminary data.</text>
</comment>
<reference evidence="1" key="1">
    <citation type="submission" date="2021-06" db="EMBL/GenBank/DDBJ databases">
        <authorList>
            <person name="Kallberg Y."/>
            <person name="Tangrot J."/>
            <person name="Rosling A."/>
        </authorList>
    </citation>
    <scope>NUCLEOTIDE SEQUENCE</scope>
    <source>
        <strain evidence="1">MA453B</strain>
    </source>
</reference>
<evidence type="ECO:0000313" key="1">
    <source>
        <dbReference type="EMBL" id="CAG8798957.1"/>
    </source>
</evidence>
<dbReference type="Proteomes" id="UP000789405">
    <property type="component" value="Unassembled WGS sequence"/>
</dbReference>
<dbReference type="EMBL" id="CAJVPY010033435">
    <property type="protein sequence ID" value="CAG8798957.1"/>
    <property type="molecule type" value="Genomic_DNA"/>
</dbReference>
<proteinExistence type="predicted"/>
<feature type="non-terminal residue" evidence="1">
    <location>
        <position position="107"/>
    </location>
</feature>
<sequence length="107" mass="12434">MTTFTRKNLADQIRTGFTFLDIRLQTVSYDDEENRMIDLFGSHNKRLLLVHCDDDPHVSEKITIAQNNYSRNSLKTNVLVTNISKMARDVPVYLLISNNDVYNLIEK</sequence>
<protein>
    <submittedName>
        <fullName evidence="1">8078_t:CDS:1</fullName>
    </submittedName>
</protein>
<gene>
    <name evidence="1" type="ORF">DERYTH_LOCUS22980</name>
</gene>
<evidence type="ECO:0000313" key="2">
    <source>
        <dbReference type="Proteomes" id="UP000789405"/>
    </source>
</evidence>
<dbReference type="AlphaFoldDB" id="A0A9N9JXK9"/>
<name>A0A9N9JXK9_9GLOM</name>
<keyword evidence="2" id="KW-1185">Reference proteome</keyword>
<organism evidence="1 2">
    <name type="scientific">Dentiscutata erythropus</name>
    <dbReference type="NCBI Taxonomy" id="1348616"/>
    <lineage>
        <taxon>Eukaryota</taxon>
        <taxon>Fungi</taxon>
        <taxon>Fungi incertae sedis</taxon>
        <taxon>Mucoromycota</taxon>
        <taxon>Glomeromycotina</taxon>
        <taxon>Glomeromycetes</taxon>
        <taxon>Diversisporales</taxon>
        <taxon>Gigasporaceae</taxon>
        <taxon>Dentiscutata</taxon>
    </lineage>
</organism>
<accession>A0A9N9JXK9</accession>